<reference evidence="2 3" key="1">
    <citation type="submission" date="2012-09" db="EMBL/GenBank/DDBJ databases">
        <title>Genome Sequence of alkane-degrading Bacterium Alcanivorax sp. 6-D-6.</title>
        <authorList>
            <person name="Lai Q."/>
            <person name="Shao Z."/>
        </authorList>
    </citation>
    <scope>NUCLEOTIDE SEQUENCE [LARGE SCALE GENOMIC DNA]</scope>
    <source>
        <strain evidence="2 3">6-D-6</strain>
    </source>
</reference>
<name>A0ABQ6Y444_9GAMM</name>
<dbReference type="PANTHER" id="PTHR34595">
    <property type="entry name" value="BLR5612 PROTEIN"/>
    <property type="match status" value="1"/>
</dbReference>
<organism evidence="2 3">
    <name type="scientific">Alcanivorax xiamenensis</name>
    <dbReference type="NCBI Taxonomy" id="1177156"/>
    <lineage>
        <taxon>Bacteria</taxon>
        <taxon>Pseudomonadati</taxon>
        <taxon>Pseudomonadota</taxon>
        <taxon>Gammaproteobacteria</taxon>
        <taxon>Oceanospirillales</taxon>
        <taxon>Alcanivoracaceae</taxon>
        <taxon>Alcanivorax</taxon>
    </lineage>
</organism>
<proteinExistence type="predicted"/>
<dbReference type="RefSeq" id="WP_133492978.1">
    <property type="nucleotide sequence ID" value="NZ_AQPF01000043.1"/>
</dbReference>
<dbReference type="Proteomes" id="UP000771797">
    <property type="component" value="Unassembled WGS sequence"/>
</dbReference>
<dbReference type="EMBL" id="AQPF01000043">
    <property type="protein sequence ID" value="KAF0803951.1"/>
    <property type="molecule type" value="Genomic_DNA"/>
</dbReference>
<gene>
    <name evidence="2" type="ORF">A6D6_03533</name>
</gene>
<evidence type="ECO:0000313" key="3">
    <source>
        <dbReference type="Proteomes" id="UP000771797"/>
    </source>
</evidence>
<evidence type="ECO:0000313" key="2">
    <source>
        <dbReference type="EMBL" id="KAF0803951.1"/>
    </source>
</evidence>
<feature type="domain" description="DUF403" evidence="1">
    <location>
        <begin position="1"/>
        <end position="306"/>
    </location>
</feature>
<keyword evidence="3" id="KW-1185">Reference proteome</keyword>
<dbReference type="Pfam" id="PF04168">
    <property type="entry name" value="Alpha-E"/>
    <property type="match status" value="1"/>
</dbReference>
<sequence length="309" mass="35631">MLSRTASDLYWLSRFIERAENTARMLDVAWNLSMMSFVTNPRDEMMAPLMITGTNELFMSRHDQVRVRDVLHFFTLDEDNPGSIFNCLRLARENGHAVRGKITGEMWESINSTWLELRELRRGGLDQFGVSAFFEWVKNRSHLFRGATYGTIMRNDAFRFLRIGTFIERADNTARILDVKYQIGAADGGETLDFYRWHALLTSVGAYESYRELYSEAINADRVAELLILGAEVPRSLRSCMKMLCEMLPAIEGEAGQTAKRLAAVQFARLQYGDLEHILEIGLHDYLTDFLRRVNELADTIREEYLEVV</sequence>
<dbReference type="InterPro" id="IPR007296">
    <property type="entry name" value="DUF403"/>
</dbReference>
<protein>
    <recommendedName>
        <fullName evidence="1">DUF403 domain-containing protein</fullName>
    </recommendedName>
</protein>
<dbReference type="InterPro" id="IPR051680">
    <property type="entry name" value="ATP-dep_Glu-Cys_Ligase-2"/>
</dbReference>
<dbReference type="PANTHER" id="PTHR34595:SF7">
    <property type="entry name" value="SLL1039 PROTEIN"/>
    <property type="match status" value="1"/>
</dbReference>
<accession>A0ABQ6Y444</accession>
<evidence type="ECO:0000259" key="1">
    <source>
        <dbReference type="Pfam" id="PF04168"/>
    </source>
</evidence>
<comment type="caution">
    <text evidence="2">The sequence shown here is derived from an EMBL/GenBank/DDBJ whole genome shotgun (WGS) entry which is preliminary data.</text>
</comment>